<dbReference type="AlphaFoldDB" id="A0A4C1XWV7"/>
<sequence length="227" mass="24077">MNTHTFRPTTAGGSGKGPMVTLTMDQIKALFTQFLAEKGIVLPENSLNDVATTAMSRSGSPSPSIISGKRPASARSSEASTDQSDGTVRGSDSEEDDRFTTVVNKKRSRRLRKRRSATNNSPSMDIDTQLAAPTTFIDSPASPVSPDAPVARPSKPLQPSKISGAKPTAPPKIKPRHPFTYAIRVNGMQSLLNAADCTSIIPVHATRCAVLKSQSIPYQTSGALTVS</sequence>
<reference evidence="2 3" key="1">
    <citation type="journal article" date="2019" name="Commun. Biol.">
        <title>The bagworm genome reveals a unique fibroin gene that provides high tensile strength.</title>
        <authorList>
            <person name="Kono N."/>
            <person name="Nakamura H."/>
            <person name="Ohtoshi R."/>
            <person name="Tomita M."/>
            <person name="Numata K."/>
            <person name="Arakawa K."/>
        </authorList>
    </citation>
    <scope>NUCLEOTIDE SEQUENCE [LARGE SCALE GENOMIC DNA]</scope>
</reference>
<accession>A0A4C1XWV7</accession>
<comment type="caution">
    <text evidence="2">The sequence shown here is derived from an EMBL/GenBank/DDBJ whole genome shotgun (WGS) entry which is preliminary data.</text>
</comment>
<evidence type="ECO:0000313" key="3">
    <source>
        <dbReference type="Proteomes" id="UP000299102"/>
    </source>
</evidence>
<feature type="compositionally biased region" description="Low complexity" evidence="1">
    <location>
        <begin position="138"/>
        <end position="154"/>
    </location>
</feature>
<dbReference type="EMBL" id="BGZK01000987">
    <property type="protein sequence ID" value="GBP67552.1"/>
    <property type="molecule type" value="Genomic_DNA"/>
</dbReference>
<name>A0A4C1XWV7_EUMVA</name>
<feature type="region of interest" description="Disordered" evidence="1">
    <location>
        <begin position="52"/>
        <end position="175"/>
    </location>
</feature>
<proteinExistence type="predicted"/>
<evidence type="ECO:0000256" key="1">
    <source>
        <dbReference type="SAM" id="MobiDB-lite"/>
    </source>
</evidence>
<protein>
    <submittedName>
        <fullName evidence="2">Uncharacterized protein</fullName>
    </submittedName>
</protein>
<organism evidence="2 3">
    <name type="scientific">Eumeta variegata</name>
    <name type="common">Bagworm moth</name>
    <name type="synonym">Eumeta japonica</name>
    <dbReference type="NCBI Taxonomy" id="151549"/>
    <lineage>
        <taxon>Eukaryota</taxon>
        <taxon>Metazoa</taxon>
        <taxon>Ecdysozoa</taxon>
        <taxon>Arthropoda</taxon>
        <taxon>Hexapoda</taxon>
        <taxon>Insecta</taxon>
        <taxon>Pterygota</taxon>
        <taxon>Neoptera</taxon>
        <taxon>Endopterygota</taxon>
        <taxon>Lepidoptera</taxon>
        <taxon>Glossata</taxon>
        <taxon>Ditrysia</taxon>
        <taxon>Tineoidea</taxon>
        <taxon>Psychidae</taxon>
        <taxon>Oiketicinae</taxon>
        <taxon>Eumeta</taxon>
    </lineage>
</organism>
<gene>
    <name evidence="2" type="ORF">EVAR_98605_1</name>
</gene>
<feature type="compositionally biased region" description="Polar residues" evidence="1">
    <location>
        <begin position="74"/>
        <end position="86"/>
    </location>
</feature>
<feature type="compositionally biased region" description="Basic residues" evidence="1">
    <location>
        <begin position="104"/>
        <end position="116"/>
    </location>
</feature>
<dbReference type="Proteomes" id="UP000299102">
    <property type="component" value="Unassembled WGS sequence"/>
</dbReference>
<feature type="compositionally biased region" description="Low complexity" evidence="1">
    <location>
        <begin position="58"/>
        <end position="68"/>
    </location>
</feature>
<evidence type="ECO:0000313" key="2">
    <source>
        <dbReference type="EMBL" id="GBP67552.1"/>
    </source>
</evidence>
<keyword evidence="3" id="KW-1185">Reference proteome</keyword>